<evidence type="ECO:0000259" key="5">
    <source>
        <dbReference type="PROSITE" id="PS50932"/>
    </source>
</evidence>
<evidence type="ECO:0000313" key="6">
    <source>
        <dbReference type="EMBL" id="MBB3327555.1"/>
    </source>
</evidence>
<keyword evidence="7" id="KW-1185">Reference proteome</keyword>
<dbReference type="InterPro" id="IPR000843">
    <property type="entry name" value="HTH_LacI"/>
</dbReference>
<dbReference type="Proteomes" id="UP000565572">
    <property type="component" value="Unassembled WGS sequence"/>
</dbReference>
<keyword evidence="2 6" id="KW-0238">DNA-binding</keyword>
<evidence type="ECO:0000313" key="7">
    <source>
        <dbReference type="Proteomes" id="UP000565572"/>
    </source>
</evidence>
<dbReference type="Gene3D" id="3.40.50.2300">
    <property type="match status" value="2"/>
</dbReference>
<dbReference type="PANTHER" id="PTHR30146:SF109">
    <property type="entry name" value="HTH-TYPE TRANSCRIPTIONAL REGULATOR GALS"/>
    <property type="match status" value="1"/>
</dbReference>
<evidence type="ECO:0000256" key="1">
    <source>
        <dbReference type="ARBA" id="ARBA00023015"/>
    </source>
</evidence>
<dbReference type="RefSeq" id="WP_332836803.1">
    <property type="nucleotide sequence ID" value="NZ_JACHZG010000001.1"/>
</dbReference>
<comment type="caution">
    <text evidence="6">The sequence shown here is derived from an EMBL/GenBank/DDBJ whole genome shotgun (WGS) entry which is preliminary data.</text>
</comment>
<dbReference type="SUPFAM" id="SSF53822">
    <property type="entry name" value="Periplasmic binding protein-like I"/>
    <property type="match status" value="1"/>
</dbReference>
<dbReference type="InterPro" id="IPR046335">
    <property type="entry name" value="LacI/GalR-like_sensor"/>
</dbReference>
<accession>A0A7W5JWF2</accession>
<dbReference type="SUPFAM" id="SSF47413">
    <property type="entry name" value="lambda repressor-like DNA-binding domains"/>
    <property type="match status" value="1"/>
</dbReference>
<dbReference type="InterPro" id="IPR028082">
    <property type="entry name" value="Peripla_BP_I"/>
</dbReference>
<keyword evidence="3" id="KW-0804">Transcription</keyword>
<dbReference type="CDD" id="cd06267">
    <property type="entry name" value="PBP1_LacI_sugar_binding-like"/>
    <property type="match status" value="1"/>
</dbReference>
<dbReference type="CDD" id="cd01392">
    <property type="entry name" value="HTH_LacI"/>
    <property type="match status" value="1"/>
</dbReference>
<dbReference type="Pfam" id="PF13377">
    <property type="entry name" value="Peripla_BP_3"/>
    <property type="match status" value="1"/>
</dbReference>
<evidence type="ECO:0000256" key="3">
    <source>
        <dbReference type="ARBA" id="ARBA00023163"/>
    </source>
</evidence>
<gene>
    <name evidence="6" type="ORF">FHX39_002499</name>
</gene>
<dbReference type="PANTHER" id="PTHR30146">
    <property type="entry name" value="LACI-RELATED TRANSCRIPTIONAL REPRESSOR"/>
    <property type="match status" value="1"/>
</dbReference>
<sequence length="333" mass="34441">MPGRPTMTDVAERAGVSRALVSIVFRGVPGASEQTRDRVRAAAADLGYSPDRRARLLSSRRTRVLGVVFGLGHAFHADLLAGLYRAAGSHDQELALSGTTGDRDEGQAVADLLALRCDAVLLLGSGLSEDALAGLAASVPTVSVARATSAPGVDVVRTDDVAGAALAARHLLELGHTRLVHVDGGSAAGADERRRGFRTAVGSAGLGPADLEPGGLTEEAGAAAAGRLLARADRPTGVAVFNDQSAAGLMDVLQQAGLRWPADLSVVGYDDSPLARTRWAHLTTVRQDVDALARLAVRRAVDRVEDPEAPAHEDLVAPSLVERSSTGPPHAAR</sequence>
<dbReference type="EMBL" id="JACHZG010000001">
    <property type="protein sequence ID" value="MBB3327555.1"/>
    <property type="molecule type" value="Genomic_DNA"/>
</dbReference>
<reference evidence="6 7" key="1">
    <citation type="submission" date="2020-08" db="EMBL/GenBank/DDBJ databases">
        <title>Sequencing the genomes of 1000 actinobacteria strains.</title>
        <authorList>
            <person name="Klenk H.-P."/>
        </authorList>
    </citation>
    <scope>NUCLEOTIDE SEQUENCE [LARGE SCALE GENOMIC DNA]</scope>
    <source>
        <strain evidence="6 7">DSM 11053</strain>
    </source>
</reference>
<keyword evidence="1" id="KW-0805">Transcription regulation</keyword>
<dbReference type="Pfam" id="PF00356">
    <property type="entry name" value="LacI"/>
    <property type="match status" value="1"/>
</dbReference>
<organism evidence="6 7">
    <name type="scientific">Microlunatus antarcticus</name>
    <dbReference type="NCBI Taxonomy" id="53388"/>
    <lineage>
        <taxon>Bacteria</taxon>
        <taxon>Bacillati</taxon>
        <taxon>Actinomycetota</taxon>
        <taxon>Actinomycetes</taxon>
        <taxon>Propionibacteriales</taxon>
        <taxon>Propionibacteriaceae</taxon>
        <taxon>Microlunatus</taxon>
    </lineage>
</organism>
<dbReference type="GO" id="GO:0003700">
    <property type="term" value="F:DNA-binding transcription factor activity"/>
    <property type="evidence" value="ECO:0007669"/>
    <property type="project" value="TreeGrafter"/>
</dbReference>
<proteinExistence type="predicted"/>
<evidence type="ECO:0000256" key="4">
    <source>
        <dbReference type="SAM" id="MobiDB-lite"/>
    </source>
</evidence>
<feature type="domain" description="HTH lacI-type" evidence="5">
    <location>
        <begin position="5"/>
        <end position="59"/>
    </location>
</feature>
<dbReference type="InterPro" id="IPR010982">
    <property type="entry name" value="Lambda_DNA-bd_dom_sf"/>
</dbReference>
<name>A0A7W5JWF2_9ACTN</name>
<dbReference type="GO" id="GO:0000976">
    <property type="term" value="F:transcription cis-regulatory region binding"/>
    <property type="evidence" value="ECO:0007669"/>
    <property type="project" value="TreeGrafter"/>
</dbReference>
<dbReference type="AlphaFoldDB" id="A0A7W5JWF2"/>
<dbReference type="PROSITE" id="PS50932">
    <property type="entry name" value="HTH_LACI_2"/>
    <property type="match status" value="1"/>
</dbReference>
<protein>
    <submittedName>
        <fullName evidence="6">DNA-binding LacI/PurR family transcriptional regulator</fullName>
    </submittedName>
</protein>
<feature type="compositionally biased region" description="Basic and acidic residues" evidence="4">
    <location>
        <begin position="302"/>
        <end position="315"/>
    </location>
</feature>
<dbReference type="SMART" id="SM00354">
    <property type="entry name" value="HTH_LACI"/>
    <property type="match status" value="1"/>
</dbReference>
<dbReference type="Gene3D" id="1.10.260.40">
    <property type="entry name" value="lambda repressor-like DNA-binding domains"/>
    <property type="match status" value="1"/>
</dbReference>
<evidence type="ECO:0000256" key="2">
    <source>
        <dbReference type="ARBA" id="ARBA00023125"/>
    </source>
</evidence>
<feature type="region of interest" description="Disordered" evidence="4">
    <location>
        <begin position="302"/>
        <end position="333"/>
    </location>
</feature>